<keyword evidence="5" id="KW-0418">Kinase</keyword>
<evidence type="ECO:0000313" key="5">
    <source>
        <dbReference type="EMBL" id="KVH94358.1"/>
    </source>
</evidence>
<dbReference type="STRING" id="59895.A0A103XP66"/>
<gene>
    <name evidence="5" type="ORF">Ccrd_003583</name>
</gene>
<dbReference type="InterPro" id="IPR011009">
    <property type="entry name" value="Kinase-like_dom_sf"/>
</dbReference>
<dbReference type="InterPro" id="IPR000719">
    <property type="entry name" value="Prot_kinase_dom"/>
</dbReference>
<dbReference type="SMART" id="SM00332">
    <property type="entry name" value="PP2Cc"/>
    <property type="match status" value="1"/>
</dbReference>
<sequence>MNRKKFILSVLGFVICIATPTAGESSTCLAVYKEGGAPAVFQSPKCPRWSLPEHDPRRQATAGRCQSATRQGRRKSSEDRTFCTLDIRIPFPGPNGIRDTSVGIVAVFDGHNGAEASDMASKLLLEYFTLHVYFLLDATFSFLSKISKGMLPNKEEHDYASQMLGWDEKLGEHVLHIGRIKFTLSTIFDGAFHLEILKESLLKAIDDIDAAFCKEASRYSFNSGSTATVILMADSQILAANVGDSKAFLCSETFQSPPEAKATLLRLYRKRRRDGASVRMKDYGNFKLAASDGLPHFSAKELTKDHHPDRVDERSRVESSGGYVLEWGGVSRVNGHLAVSRAIGDLPFKSFGVISVPEVTDWQPLTANDSYLVAASDGVLEKLSSQDVCDLFWELHTDAPLELEYSSSCSYSLADCIVDTALDKGSMDNVAAVVVPFGLQNLPPKHSSEVRLQNYVDEQSELENADSVDKFGRLLVEGKHDTYGCFYLSESLNEKDDYTFWIAKDDQDSTYASPALPDMLDHSYGGPLHLYRDQMMCLHFGRSSGGDRDQCINPDGLASFLGFLESLPAHSVEPNQESFERTTPNTRYILKKRFDRGSYGEVWVAFHWNYLHQSSYSNWREKNKTFQSNTTHHGTEDQTSQRRTAQTDFSSSSPDANLFILKRIMVERGNAVYLSGLREKYFGELFLNASAYLGGTLSVKDSGYPLKESCPYMYNLLRRNESAAPEIEDPWQPEHMFSRRKRQPRVAYEEGLQHIARYIESLESRSNEIWLVFRHEGISLSKLLYTADDMGSSSGSTNDDHIKHVRILHPSKWWHWLKTTEAGQEEMQNLIWQLLMALKSCHDRNITHRDIKPEYLFFFPFLQENMIVCFEDQDSGRCLKGSPSRNENYTTKMYSQSNLYFLGVAFYSRFVRRIIDFGSAIDEFTIKHLYGAVGPSRDEQTYEYMPPEAFLNATWYQGPTSITTKYDMWSVGVVILELIIGSPNVFQINAITRALLDQHLEGWNEGLKTLAYKLCQESICPCYNQQCLLLHVVSSGSPASWKCSEEFFSSQIKSRDPLRIGFPNVWALRLVRQLLVWDPLHTDWCEKSGVWSMKPEKILDWYGSGKVNTESRLTEWTSANLDLEYKRCRSPLTRN</sequence>
<keyword evidence="6" id="KW-1185">Reference proteome</keyword>
<evidence type="ECO:0000256" key="2">
    <source>
        <dbReference type="SAM" id="SignalP"/>
    </source>
</evidence>
<dbReference type="PROSITE" id="PS51746">
    <property type="entry name" value="PPM_2"/>
    <property type="match status" value="1"/>
</dbReference>
<evidence type="ECO:0000259" key="4">
    <source>
        <dbReference type="PROSITE" id="PS51746"/>
    </source>
</evidence>
<dbReference type="InterPro" id="IPR001932">
    <property type="entry name" value="PPM-type_phosphatase-like_dom"/>
</dbReference>
<feature type="chain" id="PRO_5007118959" evidence="2">
    <location>
        <begin position="24"/>
        <end position="1135"/>
    </location>
</feature>
<protein>
    <submittedName>
        <fullName evidence="5">Protein kinase, catalytic domain-containing protein</fullName>
    </submittedName>
</protein>
<dbReference type="PANTHER" id="PTHR47992">
    <property type="entry name" value="PROTEIN PHOSPHATASE"/>
    <property type="match status" value="1"/>
</dbReference>
<evidence type="ECO:0000259" key="3">
    <source>
        <dbReference type="PROSITE" id="PS50011"/>
    </source>
</evidence>
<feature type="region of interest" description="Disordered" evidence="1">
    <location>
        <begin position="51"/>
        <end position="77"/>
    </location>
</feature>
<dbReference type="CDD" id="cd00143">
    <property type="entry name" value="PP2Cc"/>
    <property type="match status" value="1"/>
</dbReference>
<feature type="compositionally biased region" description="Polar residues" evidence="1">
    <location>
        <begin position="641"/>
        <end position="652"/>
    </location>
</feature>
<dbReference type="Gene3D" id="3.60.40.10">
    <property type="entry name" value="PPM-type phosphatase domain"/>
    <property type="match status" value="1"/>
</dbReference>
<dbReference type="InterPro" id="IPR015655">
    <property type="entry name" value="PP2C"/>
</dbReference>
<dbReference type="Gene3D" id="1.10.510.10">
    <property type="entry name" value="Transferase(Phosphotransferase) domain 1"/>
    <property type="match status" value="1"/>
</dbReference>
<dbReference type="GO" id="GO:0004672">
    <property type="term" value="F:protein kinase activity"/>
    <property type="evidence" value="ECO:0007669"/>
    <property type="project" value="InterPro"/>
</dbReference>
<feature type="domain" description="Protein kinase" evidence="3">
    <location>
        <begin position="588"/>
        <end position="1075"/>
    </location>
</feature>
<proteinExistence type="predicted"/>
<dbReference type="SUPFAM" id="SSF56112">
    <property type="entry name" value="Protein kinase-like (PK-like)"/>
    <property type="match status" value="1"/>
</dbReference>
<dbReference type="SUPFAM" id="SSF81606">
    <property type="entry name" value="PP2C-like"/>
    <property type="match status" value="1"/>
</dbReference>
<dbReference type="InterPro" id="IPR036457">
    <property type="entry name" value="PPM-type-like_dom_sf"/>
</dbReference>
<evidence type="ECO:0000313" key="6">
    <source>
        <dbReference type="Proteomes" id="UP000243975"/>
    </source>
</evidence>
<dbReference type="OMA" id="LWDPEDR"/>
<dbReference type="Gramene" id="KVH94358">
    <property type="protein sequence ID" value="KVH94358"/>
    <property type="gene ID" value="Ccrd_003583"/>
</dbReference>
<keyword evidence="2" id="KW-0732">Signal</keyword>
<feature type="region of interest" description="Disordered" evidence="1">
    <location>
        <begin position="627"/>
        <end position="652"/>
    </location>
</feature>
<feature type="signal peptide" evidence="2">
    <location>
        <begin position="1"/>
        <end position="23"/>
    </location>
</feature>
<comment type="caution">
    <text evidence="5">The sequence shown here is derived from an EMBL/GenBank/DDBJ whole genome shotgun (WGS) entry which is preliminary data.</text>
</comment>
<dbReference type="AlphaFoldDB" id="A0A103XP66"/>
<dbReference type="GO" id="GO:0004722">
    <property type="term" value="F:protein serine/threonine phosphatase activity"/>
    <property type="evidence" value="ECO:0007669"/>
    <property type="project" value="InterPro"/>
</dbReference>
<dbReference type="Proteomes" id="UP000243975">
    <property type="component" value="Unassembled WGS sequence"/>
</dbReference>
<reference evidence="5 6" key="1">
    <citation type="journal article" date="2016" name="Sci. Rep.">
        <title>The genome sequence of the outbreeding globe artichoke constructed de novo incorporating a phase-aware low-pass sequencing strategy of F1 progeny.</title>
        <authorList>
            <person name="Scaglione D."/>
            <person name="Reyes-Chin-Wo S."/>
            <person name="Acquadro A."/>
            <person name="Froenicke L."/>
            <person name="Portis E."/>
            <person name="Beitel C."/>
            <person name="Tirone M."/>
            <person name="Mauro R."/>
            <person name="Lo Monaco A."/>
            <person name="Mauromicale G."/>
            <person name="Faccioli P."/>
            <person name="Cattivelli L."/>
            <person name="Rieseberg L."/>
            <person name="Michelmore R."/>
            <person name="Lanteri S."/>
        </authorList>
    </citation>
    <scope>NUCLEOTIDE SEQUENCE [LARGE SCALE GENOMIC DNA]</scope>
    <source>
        <strain evidence="5">2C</strain>
    </source>
</reference>
<dbReference type="Pfam" id="PF00481">
    <property type="entry name" value="PP2C"/>
    <property type="match status" value="2"/>
</dbReference>
<accession>A0A103XP66</accession>
<dbReference type="SMART" id="SM00220">
    <property type="entry name" value="S_TKc"/>
    <property type="match status" value="1"/>
</dbReference>
<dbReference type="EMBL" id="LEKV01004557">
    <property type="protein sequence ID" value="KVH94358.1"/>
    <property type="molecule type" value="Genomic_DNA"/>
</dbReference>
<keyword evidence="5" id="KW-0808">Transferase</keyword>
<feature type="domain" description="PPM-type phosphatase" evidence="4">
    <location>
        <begin position="64"/>
        <end position="437"/>
    </location>
</feature>
<name>A0A103XP66_CYNCS</name>
<organism evidence="5 6">
    <name type="scientific">Cynara cardunculus var. scolymus</name>
    <name type="common">Globe artichoke</name>
    <name type="synonym">Cynara scolymus</name>
    <dbReference type="NCBI Taxonomy" id="59895"/>
    <lineage>
        <taxon>Eukaryota</taxon>
        <taxon>Viridiplantae</taxon>
        <taxon>Streptophyta</taxon>
        <taxon>Embryophyta</taxon>
        <taxon>Tracheophyta</taxon>
        <taxon>Spermatophyta</taxon>
        <taxon>Magnoliopsida</taxon>
        <taxon>eudicotyledons</taxon>
        <taxon>Gunneridae</taxon>
        <taxon>Pentapetalae</taxon>
        <taxon>asterids</taxon>
        <taxon>campanulids</taxon>
        <taxon>Asterales</taxon>
        <taxon>Asteraceae</taxon>
        <taxon>Carduoideae</taxon>
        <taxon>Cardueae</taxon>
        <taxon>Carduinae</taxon>
        <taxon>Cynara</taxon>
    </lineage>
</organism>
<dbReference type="PROSITE" id="PS50011">
    <property type="entry name" value="PROTEIN_KINASE_DOM"/>
    <property type="match status" value="1"/>
</dbReference>
<evidence type="ECO:0000256" key="1">
    <source>
        <dbReference type="SAM" id="MobiDB-lite"/>
    </source>
</evidence>
<dbReference type="GO" id="GO:0005524">
    <property type="term" value="F:ATP binding"/>
    <property type="evidence" value="ECO:0007669"/>
    <property type="project" value="InterPro"/>
</dbReference>